<dbReference type="InterPro" id="IPR046193">
    <property type="entry name" value="DUF6221"/>
</dbReference>
<evidence type="ECO:0000313" key="3">
    <source>
        <dbReference type="Proteomes" id="UP000183413"/>
    </source>
</evidence>
<dbReference type="EMBL" id="FOVH01000009">
    <property type="protein sequence ID" value="SFO73547.1"/>
    <property type="molecule type" value="Genomic_DNA"/>
</dbReference>
<organism evidence="2 3">
    <name type="scientific">Actinomadura madurae</name>
    <dbReference type="NCBI Taxonomy" id="1993"/>
    <lineage>
        <taxon>Bacteria</taxon>
        <taxon>Bacillati</taxon>
        <taxon>Actinomycetota</taxon>
        <taxon>Actinomycetes</taxon>
        <taxon>Streptosporangiales</taxon>
        <taxon>Thermomonosporaceae</taxon>
        <taxon>Actinomadura</taxon>
    </lineage>
</organism>
<dbReference type="Proteomes" id="UP000183413">
    <property type="component" value="Unassembled WGS sequence"/>
</dbReference>
<feature type="region of interest" description="Disordered" evidence="1">
    <location>
        <begin position="1"/>
        <end position="24"/>
    </location>
</feature>
<dbReference type="AlphaFoldDB" id="A0A1I5JL61"/>
<gene>
    <name evidence="2" type="ORF">SAMN04489713_10946</name>
</gene>
<evidence type="ECO:0000256" key="1">
    <source>
        <dbReference type="SAM" id="MobiDB-lite"/>
    </source>
</evidence>
<sequence length="104" mass="11418">MAAASPARPSRPPRAAGVHRSSLRPAGGWIRAARTGIHPPVRAATRSWGEVEAKRRILDLFEETETWAGQHEGAHYGAQYLADVAKLLALPYTAHPGYRDAWRP</sequence>
<accession>A0A1I5JL61</accession>
<reference evidence="2 3" key="1">
    <citation type="submission" date="2016-10" db="EMBL/GenBank/DDBJ databases">
        <authorList>
            <person name="de Groot N.N."/>
        </authorList>
    </citation>
    <scope>NUCLEOTIDE SEQUENCE [LARGE SCALE GENOMIC DNA]</scope>
    <source>
        <strain evidence="2 3">DSM 43067</strain>
    </source>
</reference>
<dbReference type="RefSeq" id="WP_337959927.1">
    <property type="nucleotide sequence ID" value="NZ_FOVH01000009.1"/>
</dbReference>
<keyword evidence="3" id="KW-1185">Reference proteome</keyword>
<proteinExistence type="predicted"/>
<dbReference type="Pfam" id="PF19730">
    <property type="entry name" value="DUF6221"/>
    <property type="match status" value="1"/>
</dbReference>
<feature type="compositionally biased region" description="Low complexity" evidence="1">
    <location>
        <begin position="1"/>
        <end position="16"/>
    </location>
</feature>
<dbReference type="InParanoid" id="A0A1I5JL61"/>
<protein>
    <submittedName>
        <fullName evidence="2">Uncharacterized protein</fullName>
    </submittedName>
</protein>
<evidence type="ECO:0000313" key="2">
    <source>
        <dbReference type="EMBL" id="SFO73547.1"/>
    </source>
</evidence>
<name>A0A1I5JL61_9ACTN</name>